<proteinExistence type="predicted"/>
<dbReference type="EMBL" id="UOGA01000013">
    <property type="protein sequence ID" value="VAX14791.1"/>
    <property type="molecule type" value="Genomic_DNA"/>
</dbReference>
<protein>
    <submittedName>
        <fullName evidence="1">Uncharacterized protein</fullName>
    </submittedName>
</protein>
<gene>
    <name evidence="1" type="ORF">MNBD_NITROSPINAE04-2450</name>
</gene>
<dbReference type="AlphaFoldDB" id="A0A3B1BJT9"/>
<organism evidence="1">
    <name type="scientific">hydrothermal vent metagenome</name>
    <dbReference type="NCBI Taxonomy" id="652676"/>
    <lineage>
        <taxon>unclassified sequences</taxon>
        <taxon>metagenomes</taxon>
        <taxon>ecological metagenomes</taxon>
    </lineage>
</organism>
<name>A0A3B1BJT9_9ZZZZ</name>
<accession>A0A3B1BJT9</accession>
<sequence>MEKKIAALIRERQDEALRMALGITLCDDIIDIFVLDRKLDPTEKNRNNMRVVKELEMSVFTNCKDNDDMEMMTTEKIAEKLLSYDTIIPY</sequence>
<reference evidence="1" key="1">
    <citation type="submission" date="2018-06" db="EMBL/GenBank/DDBJ databases">
        <authorList>
            <person name="Zhirakovskaya E."/>
        </authorList>
    </citation>
    <scope>NUCLEOTIDE SEQUENCE</scope>
</reference>
<evidence type="ECO:0000313" key="1">
    <source>
        <dbReference type="EMBL" id="VAX14791.1"/>
    </source>
</evidence>